<keyword evidence="1 5" id="KW-0479">Metal-binding</keyword>
<dbReference type="InterPro" id="IPR000571">
    <property type="entry name" value="Znf_CCCH"/>
</dbReference>
<evidence type="ECO:0000256" key="6">
    <source>
        <dbReference type="SAM" id="MobiDB-lite"/>
    </source>
</evidence>
<dbReference type="PANTHER" id="PTHR36971">
    <property type="entry name" value="UNNAMED PRODUCT"/>
    <property type="match status" value="1"/>
</dbReference>
<dbReference type="PROSITE" id="PS50102">
    <property type="entry name" value="RRM"/>
    <property type="match status" value="1"/>
</dbReference>
<dbReference type="InterPro" id="IPR012677">
    <property type="entry name" value="Nucleotide-bd_a/b_plait_sf"/>
</dbReference>
<evidence type="ECO:0000259" key="8">
    <source>
        <dbReference type="PROSITE" id="PS50103"/>
    </source>
</evidence>
<dbReference type="EMBL" id="JABANM010020626">
    <property type="protein sequence ID" value="KAF4722527.1"/>
    <property type="molecule type" value="Genomic_DNA"/>
</dbReference>
<sequence length="787" mass="87631">MPLFEKGDEPFFVAKVESTCCLCKGVVEEGAATFPMQFSPEKPTRYLWAHLECAREEAGGVLPEAPVCKHWKFHGRCLYKEKCFFSHPQEVLEEYNRKQAEIEENGGRKRNRGPGKRNKLARLFWSRLENLGVLLVVKVQNYSRAFVFRRFLIDTYGIEFLRGGSGVVDVAGGKGEIGFELKNLNGVEATNVDPRPMDLRKFVKKYEWDIYNRNPLWRKYQTTYDKGSEPSQPRHIRAFFDPPLTDWAAAIARDTESVSSVSSVAANMEWWREHLDKAKRIKWIRQGHEEFCELSSNFTTDEVSTDDPDLPGRKTATKPGAVKFKEPASPPPDYESIDDFETALEVLADASLVVGLHSDQATERIVDFALAAGKPFAVVPCCVYQKCFPDRKLPDGQLVNTYEDFITFRRFRRSMLHTRQGPLPSRMAGGRTDGRRSPSYDGRSIDTTSSSTTTPDCSLEKRTEKSTSPQQAEAVRQLLEFMSAADAGDPTAASLFAGLNAHQQLFNAAAESDEMMMEEDTTRGMWSEEGYPLSVCVQGDDYYFQLLEDDLRKVFGRYGEVRLIEVTSPDRDVAHVYYEQLTDAQNAVQDLNDKILNGVHGALHVVWGLHHTPRAFPNTDRPLKSSRDHPCPGASAVERTQGKHDGVSEVDPCSGQSLEDTEAAISRLLSEIRDVASPLKGNKAHPLGSSGSPSEAASGPLRSDAWRTHSPTRRYGERRTGWSGSAEEQFYDDAGKGGTAVAFPAAAPPPALVPRGSATGAPSSGGPVRKFTCRFDIGIENDKEFQV</sequence>
<feature type="region of interest" description="Disordered" evidence="6">
    <location>
        <begin position="618"/>
        <end position="657"/>
    </location>
</feature>
<feature type="compositionally biased region" description="Low complexity" evidence="6">
    <location>
        <begin position="686"/>
        <end position="701"/>
    </location>
</feature>
<dbReference type="InterPro" id="IPR000504">
    <property type="entry name" value="RRM_dom"/>
</dbReference>
<protein>
    <submittedName>
        <fullName evidence="9">Uncharacterized protein</fullName>
    </submittedName>
</protein>
<evidence type="ECO:0000313" key="9">
    <source>
        <dbReference type="EMBL" id="KAF4722527.1"/>
    </source>
</evidence>
<accession>A0A7J6RPL2</accession>
<feature type="region of interest" description="Disordered" evidence="6">
    <location>
        <begin position="679"/>
        <end position="731"/>
    </location>
</feature>
<dbReference type="AlphaFoldDB" id="A0A7J6RPL2"/>
<evidence type="ECO:0000256" key="3">
    <source>
        <dbReference type="ARBA" id="ARBA00022833"/>
    </source>
</evidence>
<name>A0A7J6RPL2_PEROL</name>
<dbReference type="PROSITE" id="PS50103">
    <property type="entry name" value="ZF_C3H1"/>
    <property type="match status" value="1"/>
</dbReference>
<evidence type="ECO:0000256" key="2">
    <source>
        <dbReference type="ARBA" id="ARBA00022771"/>
    </source>
</evidence>
<feature type="domain" description="RRM" evidence="7">
    <location>
        <begin position="533"/>
        <end position="598"/>
    </location>
</feature>
<evidence type="ECO:0000256" key="5">
    <source>
        <dbReference type="PROSITE-ProRule" id="PRU00723"/>
    </source>
</evidence>
<organism evidence="9 10">
    <name type="scientific">Perkinsus olseni</name>
    <name type="common">Perkinsus atlanticus</name>
    <dbReference type="NCBI Taxonomy" id="32597"/>
    <lineage>
        <taxon>Eukaryota</taxon>
        <taxon>Sar</taxon>
        <taxon>Alveolata</taxon>
        <taxon>Perkinsozoa</taxon>
        <taxon>Perkinsea</taxon>
        <taxon>Perkinsida</taxon>
        <taxon>Perkinsidae</taxon>
        <taxon>Perkinsus</taxon>
    </lineage>
</organism>
<dbReference type="InterPro" id="IPR036855">
    <property type="entry name" value="Znf_CCCH_sf"/>
</dbReference>
<dbReference type="PANTHER" id="PTHR36971:SF1">
    <property type="entry name" value="METHYLTRANSFERASE DOMAIN-CONTAINING PROTEIN"/>
    <property type="match status" value="1"/>
</dbReference>
<keyword evidence="4" id="KW-0694">RNA-binding</keyword>
<keyword evidence="3 5" id="KW-0862">Zinc</keyword>
<comment type="caution">
    <text evidence="9">The sequence shown here is derived from an EMBL/GenBank/DDBJ whole genome shotgun (WGS) entry which is preliminary data.</text>
</comment>
<dbReference type="Pfam" id="PF00076">
    <property type="entry name" value="RRM_1"/>
    <property type="match status" value="1"/>
</dbReference>
<dbReference type="Gene3D" id="3.30.70.330">
    <property type="match status" value="1"/>
</dbReference>
<gene>
    <name evidence="9" type="ORF">FOZ62_014599</name>
</gene>
<feature type="domain" description="C3H1-type" evidence="8">
    <location>
        <begin position="62"/>
        <end position="90"/>
    </location>
</feature>
<dbReference type="Proteomes" id="UP000574390">
    <property type="component" value="Unassembled WGS sequence"/>
</dbReference>
<dbReference type="GO" id="GO:0008270">
    <property type="term" value="F:zinc ion binding"/>
    <property type="evidence" value="ECO:0007669"/>
    <property type="project" value="UniProtKB-KW"/>
</dbReference>
<evidence type="ECO:0000256" key="4">
    <source>
        <dbReference type="PROSITE-ProRule" id="PRU00176"/>
    </source>
</evidence>
<feature type="region of interest" description="Disordered" evidence="6">
    <location>
        <begin position="302"/>
        <end position="332"/>
    </location>
</feature>
<dbReference type="GO" id="GO:0003723">
    <property type="term" value="F:RNA binding"/>
    <property type="evidence" value="ECO:0007669"/>
    <property type="project" value="UniProtKB-UniRule"/>
</dbReference>
<feature type="non-terminal residue" evidence="9">
    <location>
        <position position="1"/>
    </location>
</feature>
<dbReference type="SUPFAM" id="SSF90229">
    <property type="entry name" value="CCCH zinc finger"/>
    <property type="match status" value="1"/>
</dbReference>
<evidence type="ECO:0000259" key="7">
    <source>
        <dbReference type="PROSITE" id="PS50102"/>
    </source>
</evidence>
<feature type="compositionally biased region" description="Basic and acidic residues" evidence="6">
    <location>
        <begin position="621"/>
        <end position="630"/>
    </location>
</feature>
<feature type="region of interest" description="Disordered" evidence="6">
    <location>
        <begin position="417"/>
        <end position="472"/>
    </location>
</feature>
<proteinExistence type="predicted"/>
<dbReference type="InterPro" id="IPR035979">
    <property type="entry name" value="RBD_domain_sf"/>
</dbReference>
<evidence type="ECO:0000256" key="1">
    <source>
        <dbReference type="ARBA" id="ARBA00022723"/>
    </source>
</evidence>
<keyword evidence="2 5" id="KW-0863">Zinc-finger</keyword>
<evidence type="ECO:0000313" key="10">
    <source>
        <dbReference type="Proteomes" id="UP000574390"/>
    </source>
</evidence>
<reference evidence="9 10" key="1">
    <citation type="submission" date="2020-04" db="EMBL/GenBank/DDBJ databases">
        <title>Perkinsus olseni comparative genomics.</title>
        <authorList>
            <person name="Bogema D.R."/>
        </authorList>
    </citation>
    <scope>NUCLEOTIDE SEQUENCE [LARGE SCALE GENOMIC DNA]</scope>
    <source>
        <strain evidence="9">ATCC PRA-205</strain>
    </source>
</reference>
<feature type="zinc finger region" description="C3H1-type" evidence="5">
    <location>
        <begin position="62"/>
        <end position="90"/>
    </location>
</feature>
<dbReference type="SUPFAM" id="SSF54928">
    <property type="entry name" value="RNA-binding domain, RBD"/>
    <property type="match status" value="1"/>
</dbReference>